<organism evidence="9 10">
    <name type="scientific">Coemansia guatemalensis</name>
    <dbReference type="NCBI Taxonomy" id="2761395"/>
    <lineage>
        <taxon>Eukaryota</taxon>
        <taxon>Fungi</taxon>
        <taxon>Fungi incertae sedis</taxon>
        <taxon>Zoopagomycota</taxon>
        <taxon>Kickxellomycotina</taxon>
        <taxon>Kickxellomycetes</taxon>
        <taxon>Kickxellales</taxon>
        <taxon>Kickxellaceae</taxon>
        <taxon>Coemansia</taxon>
    </lineage>
</organism>
<dbReference type="GO" id="GO:0003723">
    <property type="term" value="F:RNA binding"/>
    <property type="evidence" value="ECO:0007669"/>
    <property type="project" value="TreeGrafter"/>
</dbReference>
<comment type="caution">
    <text evidence="9">The sequence shown here is derived from an EMBL/GenBank/DDBJ whole genome shotgun (WGS) entry which is preliminary data.</text>
</comment>
<feature type="domain" description="Xrn1 helical" evidence="8">
    <location>
        <begin position="289"/>
        <end position="648"/>
    </location>
</feature>
<evidence type="ECO:0000259" key="8">
    <source>
        <dbReference type="Pfam" id="PF17846"/>
    </source>
</evidence>
<sequence length="820" mass="91005">GPNSDTPSVDMSTQPFVFAHMDILREYLGYELQPEKPLPFPFDLERAVDDWVFLCFFVGNDFLPHLPSLEIREGAIEKLVEFWKEELPAAGGYITHDGDVDLFRIQPIMDKIGALEEGTFRERKRKEDARKRQAQQNRKNTSSVDEAEAADQMAAVVAANARRAREEVEIAQRKNFEAADKLRAKLAGMSAREKSPPSVDAGADEIIESGSVEVSGTAEKRTATEHDDGETDAMQVDDSEMAEPPAKQPRVEIKESEEKAEEGKEGEDSEMAEPPAKQPRLEIKESEEKADEGKEGDDSEMAEPPAKQPKVESKEPEEKADEGREGEDEKAAPSITAADDEDNDGSEVAGESSETPAPEEDAVIDNVKFHETGYKERYYTLKFGISADDREAVGKIVEHYVRGLCWVLQYYYQGCASWGWYYPYYYAPLASDFSDLDMVNAEMELGEPLRPFEQLMGVLPAASRKHLPEPFGELMTSEDSPIIDFYPTDFPLDMDGKKFLWQAVILLPFIDQERLLSAVQAVYPKLTPEENARNGRSPELLMVADANPLYESLCDLYAVSGGDTDTETMPVALNPRFSGRMSGTVIRDPTHVPHTACISPLQSVGRKDIEDDRSIGAIYQHPQPDVNHTAVLLPGVRLPRRALTSRDIELLRSGETARPPSRWSRNDNNRDFGHFYRQQGNDVSADRGYGPRRYDDRGNANPAYQRHYARGRGAGGRPPPFARPPPRGRHRSPPRQHPSHQLDRHYPFPKRPSAHPPTVVAAGRGARGGHRGGYRGGHRGGGGGGDHWVAPSSHSASNNGQHRGGGGGGYRGGYRGRSGY</sequence>
<dbReference type="GO" id="GO:0006397">
    <property type="term" value="P:mRNA processing"/>
    <property type="evidence" value="ECO:0007669"/>
    <property type="project" value="UniProtKB-KW"/>
</dbReference>
<feature type="compositionally biased region" description="Basic and acidic residues" evidence="7">
    <location>
        <begin position="309"/>
        <end position="331"/>
    </location>
</feature>
<reference evidence="9" key="1">
    <citation type="submission" date="2022-07" db="EMBL/GenBank/DDBJ databases">
        <title>Phylogenomic reconstructions and comparative analyses of Kickxellomycotina fungi.</title>
        <authorList>
            <person name="Reynolds N.K."/>
            <person name="Stajich J.E."/>
            <person name="Barry K."/>
            <person name="Grigoriev I.V."/>
            <person name="Crous P."/>
            <person name="Smith M.E."/>
        </authorList>
    </citation>
    <scope>NUCLEOTIDE SEQUENCE</scope>
    <source>
        <strain evidence="9">NRRL 1565</strain>
    </source>
</reference>
<dbReference type="InterPro" id="IPR027073">
    <property type="entry name" value="5_3_exoribonuclease"/>
</dbReference>
<comment type="similarity">
    <text evidence="1">Belongs to the 5'-3' exonuclease family. XRN2/RAT1 subfamily.</text>
</comment>
<feature type="compositionally biased region" description="Gly residues" evidence="7">
    <location>
        <begin position="802"/>
        <end position="820"/>
    </location>
</feature>
<dbReference type="Proteomes" id="UP001140094">
    <property type="component" value="Unassembled WGS sequence"/>
</dbReference>
<feature type="non-terminal residue" evidence="9">
    <location>
        <position position="1"/>
    </location>
</feature>
<evidence type="ECO:0000256" key="5">
    <source>
        <dbReference type="ARBA" id="ARBA00022839"/>
    </source>
</evidence>
<dbReference type="PANTHER" id="PTHR12341">
    <property type="entry name" value="5'-&gt;3' EXORIBONUCLEASE"/>
    <property type="match status" value="1"/>
</dbReference>
<feature type="compositionally biased region" description="Basic and acidic residues" evidence="7">
    <location>
        <begin position="279"/>
        <end position="293"/>
    </location>
</feature>
<keyword evidence="2" id="KW-0507">mRNA processing</keyword>
<evidence type="ECO:0000256" key="7">
    <source>
        <dbReference type="SAM" id="MobiDB-lite"/>
    </source>
</evidence>
<evidence type="ECO:0000256" key="2">
    <source>
        <dbReference type="ARBA" id="ARBA00022664"/>
    </source>
</evidence>
<dbReference type="FunFam" id="1.25.40.1050:FF:000002">
    <property type="entry name" value="5'-3' exoribonuclease"/>
    <property type="match status" value="1"/>
</dbReference>
<evidence type="ECO:0000256" key="1">
    <source>
        <dbReference type="ARBA" id="ARBA00006994"/>
    </source>
</evidence>
<feature type="region of interest" description="Disordered" evidence="7">
    <location>
        <begin position="187"/>
        <end position="366"/>
    </location>
</feature>
<feature type="compositionally biased region" description="Basic residues" evidence="7">
    <location>
        <begin position="726"/>
        <end position="738"/>
    </location>
</feature>
<accession>A0A9W8LV01</accession>
<feature type="region of interest" description="Disordered" evidence="7">
    <location>
        <begin position="122"/>
        <end position="149"/>
    </location>
</feature>
<feature type="compositionally biased region" description="Basic residues" evidence="7">
    <location>
        <begin position="767"/>
        <end position="778"/>
    </location>
</feature>
<feature type="region of interest" description="Disordered" evidence="7">
    <location>
        <begin position="651"/>
        <end position="820"/>
    </location>
</feature>
<feature type="coiled-coil region" evidence="6">
    <location>
        <begin position="154"/>
        <end position="181"/>
    </location>
</feature>
<feature type="compositionally biased region" description="Basic and acidic residues" evidence="7">
    <location>
        <begin position="664"/>
        <end position="674"/>
    </location>
</feature>
<feature type="compositionally biased region" description="Basic and acidic residues" evidence="7">
    <location>
        <begin position="249"/>
        <end position="263"/>
    </location>
</feature>
<feature type="compositionally biased region" description="Acidic residues" evidence="7">
    <location>
        <begin position="227"/>
        <end position="241"/>
    </location>
</feature>
<dbReference type="AlphaFoldDB" id="A0A9W8LV01"/>
<dbReference type="PANTHER" id="PTHR12341:SF41">
    <property type="entry name" value="5'-3' EXORIBONUCLEASE 2"/>
    <property type="match status" value="1"/>
</dbReference>
<protein>
    <submittedName>
        <fullName evidence="9">5'-3' exoribonuclease 2</fullName>
    </submittedName>
</protein>
<evidence type="ECO:0000256" key="6">
    <source>
        <dbReference type="SAM" id="Coils"/>
    </source>
</evidence>
<evidence type="ECO:0000313" key="9">
    <source>
        <dbReference type="EMBL" id="KAJ2804545.1"/>
    </source>
</evidence>
<dbReference type="GO" id="GO:0004534">
    <property type="term" value="F:5'-3' RNA exonuclease activity"/>
    <property type="evidence" value="ECO:0007669"/>
    <property type="project" value="TreeGrafter"/>
</dbReference>
<keyword evidence="4" id="KW-0378">Hydrolase</keyword>
<feature type="domain" description="Xrn1 helical" evidence="8">
    <location>
        <begin position="42"/>
        <end position="193"/>
    </location>
</feature>
<feature type="compositionally biased region" description="Polar residues" evidence="7">
    <location>
        <begin position="792"/>
        <end position="801"/>
    </location>
</feature>
<keyword evidence="10" id="KW-1185">Reference proteome</keyword>
<gene>
    <name evidence="9" type="primary">RAT1</name>
    <name evidence="9" type="ORF">H4R20_002464</name>
</gene>
<proteinExistence type="inferred from homology"/>
<dbReference type="Pfam" id="PF17846">
    <property type="entry name" value="XRN_M"/>
    <property type="match status" value="2"/>
</dbReference>
<evidence type="ECO:0000256" key="4">
    <source>
        <dbReference type="ARBA" id="ARBA00022801"/>
    </source>
</evidence>
<keyword evidence="6" id="KW-0175">Coiled coil</keyword>
<keyword evidence="3" id="KW-0540">Nuclease</keyword>
<evidence type="ECO:0000256" key="3">
    <source>
        <dbReference type="ARBA" id="ARBA00022722"/>
    </source>
</evidence>
<dbReference type="GO" id="GO:0005634">
    <property type="term" value="C:nucleus"/>
    <property type="evidence" value="ECO:0007669"/>
    <property type="project" value="TreeGrafter"/>
</dbReference>
<keyword evidence="5" id="KW-0269">Exonuclease</keyword>
<dbReference type="Gene3D" id="1.25.40.1050">
    <property type="match status" value="1"/>
</dbReference>
<dbReference type="OrthoDB" id="372487at2759"/>
<name>A0A9W8LV01_9FUNG</name>
<feature type="compositionally biased region" description="Basic and acidic residues" evidence="7">
    <location>
        <begin position="122"/>
        <end position="131"/>
    </location>
</feature>
<dbReference type="InterPro" id="IPR041412">
    <property type="entry name" value="Xrn1_helical"/>
</dbReference>
<evidence type="ECO:0000313" key="10">
    <source>
        <dbReference type="Proteomes" id="UP001140094"/>
    </source>
</evidence>
<dbReference type="EMBL" id="JANBUO010000390">
    <property type="protein sequence ID" value="KAJ2804545.1"/>
    <property type="molecule type" value="Genomic_DNA"/>
</dbReference>
<dbReference type="GO" id="GO:0000956">
    <property type="term" value="P:nuclear-transcribed mRNA catabolic process"/>
    <property type="evidence" value="ECO:0007669"/>
    <property type="project" value="TreeGrafter"/>
</dbReference>